<dbReference type="AlphaFoldDB" id="A0A1F6D084"/>
<organism evidence="1 2">
    <name type="scientific">Candidatus Kaiserbacteria bacterium RIFCSPHIGHO2_02_FULL_49_11</name>
    <dbReference type="NCBI Taxonomy" id="1798489"/>
    <lineage>
        <taxon>Bacteria</taxon>
        <taxon>Candidatus Kaiseribacteriota</taxon>
    </lineage>
</organism>
<evidence type="ECO:0000313" key="2">
    <source>
        <dbReference type="Proteomes" id="UP000177659"/>
    </source>
</evidence>
<protein>
    <submittedName>
        <fullName evidence="1">Uncharacterized protein</fullName>
    </submittedName>
</protein>
<reference evidence="1 2" key="1">
    <citation type="journal article" date="2016" name="Nat. Commun.">
        <title>Thousands of microbial genomes shed light on interconnected biogeochemical processes in an aquifer system.</title>
        <authorList>
            <person name="Anantharaman K."/>
            <person name="Brown C.T."/>
            <person name="Hug L.A."/>
            <person name="Sharon I."/>
            <person name="Castelle C.J."/>
            <person name="Probst A.J."/>
            <person name="Thomas B.C."/>
            <person name="Singh A."/>
            <person name="Wilkins M.J."/>
            <person name="Karaoz U."/>
            <person name="Brodie E.L."/>
            <person name="Williams K.H."/>
            <person name="Hubbard S.S."/>
            <person name="Banfield J.F."/>
        </authorList>
    </citation>
    <scope>NUCLEOTIDE SEQUENCE [LARGE SCALE GENOMIC DNA]</scope>
</reference>
<proteinExistence type="predicted"/>
<name>A0A1F6D084_9BACT</name>
<dbReference type="EMBL" id="MFLC01000030">
    <property type="protein sequence ID" value="OGG54828.1"/>
    <property type="molecule type" value="Genomic_DNA"/>
</dbReference>
<gene>
    <name evidence="1" type="ORF">A3D62_02200</name>
</gene>
<dbReference type="Proteomes" id="UP000177659">
    <property type="component" value="Unassembled WGS sequence"/>
</dbReference>
<comment type="caution">
    <text evidence="1">The sequence shown here is derived from an EMBL/GenBank/DDBJ whole genome shotgun (WGS) entry which is preliminary data.</text>
</comment>
<sequence>MSHTQSGPDLYRAYQQARAEAEAAYARQSDLRSQIVERVHAGESLGNSRVQDLAFLVDPNRLDELTKWFADLLKKIEVHHGEIVAVKFAKMEDMIKGGSGSGRGLQYEVAVYQFGLLQSSDVALKDLGNQPFRLSFIPPTFSPTSFFFPTGGKRIVWGRYDDTIEEPENVGIFPREADRRSGWYEHFVGHDEVLAEIRSKFFRPFGENEFRLALALRPLGIEPKEFQGYDQGLQELREGLESNDPNVRGVCHDKLIQLGALETV</sequence>
<evidence type="ECO:0000313" key="1">
    <source>
        <dbReference type="EMBL" id="OGG54828.1"/>
    </source>
</evidence>
<accession>A0A1F6D084</accession>